<sequence>MSDPLGNTGQSTVRLSYEQLRDTLGRFAYFRHWTEDQIRECSVLARVVQYAPQQTIPLELPLPFAYLVLSGQCMMLQCLPLVRGTLRLASPAGDRDQPTPPASMGPPAPDEQLETVRHVHETFTAGAATSPPTGTLRHDPANATCFLTTPTQDAPIVHQFVDVGTLRCGAVFGLGERHQQRTIVARTRTQCLLLPRCWLFLKRQNVGNTWQRLRLYLDGAIPGRDELYRRYLRDQAWLDYRRRLLAGGTAKRCTGTTPADVPMMCRMLEPVCKGKRY</sequence>
<dbReference type="RefSeq" id="XP_040174021.1">
    <property type="nucleotide sequence ID" value="XM_040318087.1"/>
</dbReference>
<proteinExistence type="predicted"/>
<dbReference type="GeneID" id="120906417"/>
<keyword evidence="3" id="KW-1185">Reference proteome</keyword>
<dbReference type="Gene3D" id="2.60.120.10">
    <property type="entry name" value="Jelly Rolls"/>
    <property type="match status" value="1"/>
</dbReference>
<feature type="region of interest" description="Disordered" evidence="1">
    <location>
        <begin position="90"/>
        <end position="110"/>
    </location>
</feature>
<dbReference type="SUPFAM" id="SSF51206">
    <property type="entry name" value="cAMP-binding domain-like"/>
    <property type="match status" value="1"/>
</dbReference>
<dbReference type="VEuPathDB" id="VectorBase:AARA010510"/>
<name>A0A182IA99_ANOAR</name>
<accession>A0A182IA99</accession>
<dbReference type="EnsemblMetazoa" id="AARA010510-RA">
    <property type="protein sequence ID" value="AARA010510-PA"/>
    <property type="gene ID" value="AARA010510"/>
</dbReference>
<evidence type="ECO:0000313" key="3">
    <source>
        <dbReference type="Proteomes" id="UP000075840"/>
    </source>
</evidence>
<organism evidence="2 3">
    <name type="scientific">Anopheles arabiensis</name>
    <name type="common">Mosquito</name>
    <dbReference type="NCBI Taxonomy" id="7173"/>
    <lineage>
        <taxon>Eukaryota</taxon>
        <taxon>Metazoa</taxon>
        <taxon>Ecdysozoa</taxon>
        <taxon>Arthropoda</taxon>
        <taxon>Hexapoda</taxon>
        <taxon>Insecta</taxon>
        <taxon>Pterygota</taxon>
        <taxon>Neoptera</taxon>
        <taxon>Endopterygota</taxon>
        <taxon>Diptera</taxon>
        <taxon>Nematocera</taxon>
        <taxon>Culicoidea</taxon>
        <taxon>Culicidae</taxon>
        <taxon>Anophelinae</taxon>
        <taxon>Anopheles</taxon>
    </lineage>
</organism>
<evidence type="ECO:0000256" key="1">
    <source>
        <dbReference type="SAM" id="MobiDB-lite"/>
    </source>
</evidence>
<dbReference type="InterPro" id="IPR014710">
    <property type="entry name" value="RmlC-like_jellyroll"/>
</dbReference>
<protein>
    <recommendedName>
        <fullName evidence="4">Cyclic nucleotide-binding domain-containing protein</fullName>
    </recommendedName>
</protein>
<feature type="compositionally biased region" description="Pro residues" evidence="1">
    <location>
        <begin position="98"/>
        <end position="109"/>
    </location>
</feature>
<dbReference type="InterPro" id="IPR018490">
    <property type="entry name" value="cNMP-bd_dom_sf"/>
</dbReference>
<dbReference type="EMBL" id="APCN01001135">
    <property type="status" value="NOT_ANNOTATED_CDS"/>
    <property type="molecule type" value="Genomic_DNA"/>
</dbReference>
<dbReference type="KEGG" id="aara:120906417"/>
<dbReference type="VEuPathDB" id="VectorBase:AARA21_009323"/>
<evidence type="ECO:0000313" key="2">
    <source>
        <dbReference type="EnsemblMetazoa" id="AARA010510-PA"/>
    </source>
</evidence>
<reference evidence="2" key="1">
    <citation type="submission" date="2022-08" db="UniProtKB">
        <authorList>
            <consortium name="EnsemblMetazoa"/>
        </authorList>
    </citation>
    <scope>IDENTIFICATION</scope>
    <source>
        <strain evidence="2">Dongola</strain>
    </source>
</reference>
<dbReference type="AlphaFoldDB" id="A0A182IA99"/>
<dbReference type="Proteomes" id="UP000075840">
    <property type="component" value="Unassembled WGS sequence"/>
</dbReference>
<evidence type="ECO:0008006" key="4">
    <source>
        <dbReference type="Google" id="ProtNLM"/>
    </source>
</evidence>